<dbReference type="Pfam" id="PF00535">
    <property type="entry name" value="Glycos_transf_2"/>
    <property type="match status" value="1"/>
</dbReference>
<keyword evidence="1" id="KW-0812">Transmembrane</keyword>
<proteinExistence type="predicted"/>
<dbReference type="EMBL" id="AP025523">
    <property type="protein sequence ID" value="BDE05514.1"/>
    <property type="molecule type" value="Genomic_DNA"/>
</dbReference>
<dbReference type="RefSeq" id="WP_317996546.1">
    <property type="nucleotide sequence ID" value="NZ_AP025523.1"/>
</dbReference>
<sequence length="394" mass="42035">MAVDLLSERVRSFAAHAAAAAALGYASRASDLASGWLHVPVRDPDPDAPLLSVIVPARNEQRSIERCVRSLAAQTLPGIELIVVDDRSDDETPEILARLEREIPALRVVHGAELPAGWVGKPWALAQGARVARGSWLLFTDADSTHAAHACASTLAFVRERGADALTLWTFQELGSFAERAILPAILGMVLMASGTMSQLNDPHDTEHALANGQYILVSREAYDALGGHDALRGEILDDVNFARRLKADGRFRLVLADGADHVRVRMYTSLGELWEGFTKNMYLGANGDIATLAGAAAFLAMLSVVPAAIAADAIARGKTARACEAFAALGLGIAVAARGYERARIPRRFALLAPLGYAACGAIMLNSTLRIVSGRGVSWRGRRYTGRVGGEQP</sequence>
<gene>
    <name evidence="3" type="ORF">WPS_07900</name>
</gene>
<evidence type="ECO:0000313" key="4">
    <source>
        <dbReference type="Proteomes" id="UP001317532"/>
    </source>
</evidence>
<keyword evidence="4" id="KW-1185">Reference proteome</keyword>
<organism evidence="3 4">
    <name type="scientific">Vulcanimicrobium alpinum</name>
    <dbReference type="NCBI Taxonomy" id="3016050"/>
    <lineage>
        <taxon>Bacteria</taxon>
        <taxon>Bacillati</taxon>
        <taxon>Vulcanimicrobiota</taxon>
        <taxon>Vulcanimicrobiia</taxon>
        <taxon>Vulcanimicrobiales</taxon>
        <taxon>Vulcanimicrobiaceae</taxon>
        <taxon>Vulcanimicrobium</taxon>
    </lineage>
</organism>
<dbReference type="PANTHER" id="PTHR43646">
    <property type="entry name" value="GLYCOSYLTRANSFERASE"/>
    <property type="match status" value="1"/>
</dbReference>
<dbReference type="SUPFAM" id="SSF53448">
    <property type="entry name" value="Nucleotide-diphospho-sugar transferases"/>
    <property type="match status" value="1"/>
</dbReference>
<protein>
    <submittedName>
        <fullName evidence="3">Glycosyl transferase</fullName>
    </submittedName>
</protein>
<name>A0AAN1XV27_UNVUL</name>
<dbReference type="Proteomes" id="UP001317532">
    <property type="component" value="Chromosome"/>
</dbReference>
<dbReference type="AlphaFoldDB" id="A0AAN1XV27"/>
<evidence type="ECO:0000256" key="1">
    <source>
        <dbReference type="SAM" id="Phobius"/>
    </source>
</evidence>
<dbReference type="PANTHER" id="PTHR43646:SF3">
    <property type="entry name" value="SLR1566 PROTEIN"/>
    <property type="match status" value="1"/>
</dbReference>
<feature type="transmembrane region" description="Helical" evidence="1">
    <location>
        <begin position="290"/>
        <end position="311"/>
    </location>
</feature>
<keyword evidence="1" id="KW-1133">Transmembrane helix</keyword>
<dbReference type="Gene3D" id="3.90.550.10">
    <property type="entry name" value="Spore Coat Polysaccharide Biosynthesis Protein SpsA, Chain A"/>
    <property type="match status" value="1"/>
</dbReference>
<feature type="transmembrane region" description="Helical" evidence="1">
    <location>
        <begin position="353"/>
        <end position="374"/>
    </location>
</feature>
<keyword evidence="1" id="KW-0472">Membrane</keyword>
<feature type="domain" description="Glycosyltransferase 2-like" evidence="2">
    <location>
        <begin position="52"/>
        <end position="173"/>
    </location>
</feature>
<dbReference type="GO" id="GO:0016740">
    <property type="term" value="F:transferase activity"/>
    <property type="evidence" value="ECO:0007669"/>
    <property type="project" value="UniProtKB-KW"/>
</dbReference>
<evidence type="ECO:0000313" key="3">
    <source>
        <dbReference type="EMBL" id="BDE05514.1"/>
    </source>
</evidence>
<dbReference type="InterPro" id="IPR001173">
    <property type="entry name" value="Glyco_trans_2-like"/>
</dbReference>
<dbReference type="InterPro" id="IPR029044">
    <property type="entry name" value="Nucleotide-diphossugar_trans"/>
</dbReference>
<reference evidence="3 4" key="1">
    <citation type="journal article" date="2022" name="ISME Commun">
        <title>Vulcanimicrobium alpinus gen. nov. sp. nov., the first cultivated representative of the candidate phylum 'Eremiobacterota', is a metabolically versatile aerobic anoxygenic phototroph.</title>
        <authorList>
            <person name="Yabe S."/>
            <person name="Muto K."/>
            <person name="Abe K."/>
            <person name="Yokota A."/>
            <person name="Staudigel H."/>
            <person name="Tebo B.M."/>
        </authorList>
    </citation>
    <scope>NUCLEOTIDE SEQUENCE [LARGE SCALE GENOMIC DNA]</scope>
    <source>
        <strain evidence="3 4">WC8-2</strain>
    </source>
</reference>
<evidence type="ECO:0000259" key="2">
    <source>
        <dbReference type="Pfam" id="PF00535"/>
    </source>
</evidence>
<accession>A0AAN1XV27</accession>
<dbReference type="KEGG" id="vab:WPS_07900"/>
<keyword evidence="3" id="KW-0808">Transferase</keyword>